<feature type="binding site" evidence="1">
    <location>
        <position position="138"/>
    </location>
    <ligand>
        <name>substrate</name>
    </ligand>
</feature>
<protein>
    <submittedName>
        <fullName evidence="3">Uncharacterized protein</fullName>
    </submittedName>
</protein>
<evidence type="ECO:0000313" key="3">
    <source>
        <dbReference type="EMBL" id="EEC46025.1"/>
    </source>
</evidence>
<dbReference type="SUPFAM" id="SSF89562">
    <property type="entry name" value="RraA-like"/>
    <property type="match status" value="1"/>
</dbReference>
<reference evidence="3 4" key="1">
    <citation type="journal article" date="2008" name="Nature">
        <title>The Phaeodactylum genome reveals the evolutionary history of diatom genomes.</title>
        <authorList>
            <person name="Bowler C."/>
            <person name="Allen A.E."/>
            <person name="Badger J.H."/>
            <person name="Grimwood J."/>
            <person name="Jabbari K."/>
            <person name="Kuo A."/>
            <person name="Maheswari U."/>
            <person name="Martens C."/>
            <person name="Maumus F."/>
            <person name="Otillar R.P."/>
            <person name="Rayko E."/>
            <person name="Salamov A."/>
            <person name="Vandepoele K."/>
            <person name="Beszteri B."/>
            <person name="Gruber A."/>
            <person name="Heijde M."/>
            <person name="Katinka M."/>
            <person name="Mock T."/>
            <person name="Valentin K."/>
            <person name="Verret F."/>
            <person name="Berges J.A."/>
            <person name="Brownlee C."/>
            <person name="Cadoret J.P."/>
            <person name="Chiovitti A."/>
            <person name="Choi C.J."/>
            <person name="Coesel S."/>
            <person name="De Martino A."/>
            <person name="Detter J.C."/>
            <person name="Durkin C."/>
            <person name="Falciatore A."/>
            <person name="Fournet J."/>
            <person name="Haruta M."/>
            <person name="Huysman M.J."/>
            <person name="Jenkins B.D."/>
            <person name="Jiroutova K."/>
            <person name="Jorgensen R.E."/>
            <person name="Joubert Y."/>
            <person name="Kaplan A."/>
            <person name="Kroger N."/>
            <person name="Kroth P.G."/>
            <person name="La Roche J."/>
            <person name="Lindquist E."/>
            <person name="Lommer M."/>
            <person name="Martin-Jezequel V."/>
            <person name="Lopez P.J."/>
            <person name="Lucas S."/>
            <person name="Mangogna M."/>
            <person name="McGinnis K."/>
            <person name="Medlin L.K."/>
            <person name="Montsant A."/>
            <person name="Oudot-Le Secq M.P."/>
            <person name="Napoli C."/>
            <person name="Obornik M."/>
            <person name="Parker M.S."/>
            <person name="Petit J.L."/>
            <person name="Porcel B.M."/>
            <person name="Poulsen N."/>
            <person name="Robison M."/>
            <person name="Rychlewski L."/>
            <person name="Rynearson T.A."/>
            <person name="Schmutz J."/>
            <person name="Shapiro H."/>
            <person name="Siaut M."/>
            <person name="Stanley M."/>
            <person name="Sussman M.R."/>
            <person name="Taylor A.R."/>
            <person name="Vardi A."/>
            <person name="von Dassow P."/>
            <person name="Vyverman W."/>
            <person name="Willis A."/>
            <person name="Wyrwicz L.S."/>
            <person name="Rokhsar D.S."/>
            <person name="Weissenbach J."/>
            <person name="Armbrust E.V."/>
            <person name="Green B.R."/>
            <person name="Van de Peer Y."/>
            <person name="Grigoriev I.V."/>
        </authorList>
    </citation>
    <scope>NUCLEOTIDE SEQUENCE [LARGE SCALE GENOMIC DNA]</scope>
    <source>
        <strain evidence="3 4">CCAP 1055/1</strain>
    </source>
</reference>
<dbReference type="PaxDb" id="2850-Phatr48264"/>
<dbReference type="EMBL" id="CM000618">
    <property type="protein sequence ID" value="EEC46025.1"/>
    <property type="molecule type" value="Genomic_DNA"/>
</dbReference>
<dbReference type="OrthoDB" id="1476984at2759"/>
<dbReference type="HOGENOM" id="CLU_928944_0_0_1"/>
<sequence>MTSNAPPLSSSLSASLFDISSSCQLCDDFPEQIRIPNNTSLWKSYGGRFKFSGVVATVHAASMEDPRLQNAVLESGNGRILLIVRSCSSCHSASIGNEGPDLDSTCCCSERAAILGEENALAAAVNGWSGIIVQGYVRNITTLSKLPMGILALGHTPRAVSRTGTSETISLTSTNSPVAVGNVVCHTGDFACADEDGLVFLDQKVVEASHHFALRQAQGAMQTMNTKTGSSGASSPPSTTHRSASDSRIQEIERETGIGFHEYYRSASATVVAVKPIGASRSHQTPTYSRSSAPKNPWDW</sequence>
<evidence type="ECO:0000313" key="4">
    <source>
        <dbReference type="Proteomes" id="UP000000759"/>
    </source>
</evidence>
<keyword evidence="4" id="KW-1185">Reference proteome</keyword>
<dbReference type="InterPro" id="IPR036704">
    <property type="entry name" value="RraA/RraA-like_sf"/>
</dbReference>
<dbReference type="GeneID" id="7203393"/>
<reference evidence="4" key="2">
    <citation type="submission" date="2008-08" db="EMBL/GenBank/DDBJ databases">
        <authorList>
            <consortium name="Diatom Consortium"/>
            <person name="Grigoriev I."/>
            <person name="Grimwood J."/>
            <person name="Kuo A."/>
            <person name="Otillar R.P."/>
            <person name="Salamov A."/>
            <person name="Detter J.C."/>
            <person name="Lindquist E."/>
            <person name="Shapiro H."/>
            <person name="Lucas S."/>
            <person name="Glavina del Rio T."/>
            <person name="Pitluck S."/>
            <person name="Rokhsar D."/>
            <person name="Bowler C."/>
        </authorList>
    </citation>
    <scope>GENOME REANNOTATION</scope>
    <source>
        <strain evidence="4">CCAP 1055/1</strain>
    </source>
</reference>
<evidence type="ECO:0000256" key="2">
    <source>
        <dbReference type="SAM" id="MobiDB-lite"/>
    </source>
</evidence>
<dbReference type="KEGG" id="pti:PHATRDRAFT_48264"/>
<dbReference type="RefSeq" id="XP_002182738.1">
    <property type="nucleotide sequence ID" value="XM_002182702.1"/>
</dbReference>
<dbReference type="InParanoid" id="B7G6J4"/>
<feature type="compositionally biased region" description="Low complexity" evidence="2">
    <location>
        <begin position="226"/>
        <end position="240"/>
    </location>
</feature>
<feature type="region of interest" description="Disordered" evidence="2">
    <location>
        <begin position="222"/>
        <end position="249"/>
    </location>
</feature>
<gene>
    <name evidence="3" type="ORF">PHATRDRAFT_48264</name>
</gene>
<dbReference type="PANTHER" id="PTHR33254:SF4">
    <property type="entry name" value="4-HYDROXY-4-METHYL-2-OXOGLUTARATE ALDOLASE 3-RELATED"/>
    <property type="match status" value="1"/>
</dbReference>
<feature type="region of interest" description="Disordered" evidence="2">
    <location>
        <begin position="279"/>
        <end position="300"/>
    </location>
</feature>
<dbReference type="AlphaFoldDB" id="B7G6J4"/>
<feature type="compositionally biased region" description="Polar residues" evidence="2">
    <location>
        <begin position="281"/>
        <end position="294"/>
    </location>
</feature>
<dbReference type="Pfam" id="PF03737">
    <property type="entry name" value="RraA-like"/>
    <property type="match status" value="1"/>
</dbReference>
<dbReference type="eggNOG" id="ENOG502RWQM">
    <property type="taxonomic scope" value="Eukaryota"/>
</dbReference>
<evidence type="ECO:0000256" key="1">
    <source>
        <dbReference type="PIRSR" id="PIRSR605493-1"/>
    </source>
</evidence>
<organism evidence="3 4">
    <name type="scientific">Phaeodactylum tricornutum (strain CCAP 1055/1)</name>
    <dbReference type="NCBI Taxonomy" id="556484"/>
    <lineage>
        <taxon>Eukaryota</taxon>
        <taxon>Sar</taxon>
        <taxon>Stramenopiles</taxon>
        <taxon>Ochrophyta</taxon>
        <taxon>Bacillariophyta</taxon>
        <taxon>Bacillariophyceae</taxon>
        <taxon>Bacillariophycidae</taxon>
        <taxon>Naviculales</taxon>
        <taxon>Phaeodactylaceae</taxon>
        <taxon>Phaeodactylum</taxon>
    </lineage>
</organism>
<dbReference type="PANTHER" id="PTHR33254">
    <property type="entry name" value="4-HYDROXY-4-METHYL-2-OXOGLUTARATE ALDOLASE 3-RELATED"/>
    <property type="match status" value="1"/>
</dbReference>
<dbReference type="Gene3D" id="3.50.30.40">
    <property type="entry name" value="Ribonuclease E inhibitor RraA/RraA-like"/>
    <property type="match status" value="1"/>
</dbReference>
<accession>B7G6J4</accession>
<name>B7G6J4_PHATC</name>
<dbReference type="InterPro" id="IPR005493">
    <property type="entry name" value="RraA/RraA-like"/>
</dbReference>
<proteinExistence type="predicted"/>
<dbReference type="Proteomes" id="UP000000759">
    <property type="component" value="Chromosome 16"/>
</dbReference>
<dbReference type="CDD" id="cd16841">
    <property type="entry name" value="RraA_family"/>
    <property type="match status" value="1"/>
</dbReference>